<evidence type="ECO:0000313" key="3">
    <source>
        <dbReference type="Proteomes" id="UP000003764"/>
    </source>
</evidence>
<proteinExistence type="predicted"/>
<evidence type="ECO:0000313" key="2">
    <source>
        <dbReference type="EMBL" id="EFG49300.1"/>
    </source>
</evidence>
<keyword evidence="1" id="KW-0812">Transmembrane</keyword>
<feature type="non-terminal residue" evidence="2">
    <location>
        <position position="60"/>
    </location>
</feature>
<name>A0ABP2I637_AERVM</name>
<accession>A0ABP2I637</accession>
<keyword evidence="1" id="KW-0472">Membrane</keyword>
<organism evidence="2 3">
    <name type="scientific">Aerococcus viridans (strain ATCC 11563 / DSM 20340 / CCUG 4311 / JCM 20461 / NBRC 12219 / NCTC 8251 / M1)</name>
    <dbReference type="NCBI Taxonomy" id="655812"/>
    <lineage>
        <taxon>Bacteria</taxon>
        <taxon>Bacillati</taxon>
        <taxon>Bacillota</taxon>
        <taxon>Bacilli</taxon>
        <taxon>Lactobacillales</taxon>
        <taxon>Aerococcaceae</taxon>
        <taxon>Aerococcus</taxon>
    </lineage>
</organism>
<keyword evidence="1" id="KW-1133">Transmembrane helix</keyword>
<dbReference type="EMBL" id="ADNT01000089">
    <property type="protein sequence ID" value="EFG49300.1"/>
    <property type="molecule type" value="Genomic_DNA"/>
</dbReference>
<reference evidence="2 3" key="1">
    <citation type="submission" date="2010-04" db="EMBL/GenBank/DDBJ databases">
        <authorList>
            <person name="Muzny D."/>
            <person name="Qin X."/>
            <person name="Deng J."/>
            <person name="Jiang H."/>
            <person name="Liu Y."/>
            <person name="Qu J."/>
            <person name="Song X.-Z."/>
            <person name="Zhang L."/>
            <person name="Thornton R."/>
            <person name="Coyle M."/>
            <person name="Francisco L."/>
            <person name="Jackson L."/>
            <person name="Javaid M."/>
            <person name="Korchina V."/>
            <person name="Kovar C."/>
            <person name="Mata R."/>
            <person name="Mathew T."/>
            <person name="Ngo R."/>
            <person name="Nguyen L."/>
            <person name="Nguyen N."/>
            <person name="Okwuonu G."/>
            <person name="Ongeri F."/>
            <person name="Pham C."/>
            <person name="Simmons D."/>
            <person name="Wilczek-Boney K."/>
            <person name="Hale W."/>
            <person name="Jakkamsetti A."/>
            <person name="Pham P."/>
            <person name="Ruth R."/>
            <person name="San Lucas F."/>
            <person name="Warren J."/>
            <person name="Zhang J."/>
            <person name="Zhao Z."/>
            <person name="Zhou C."/>
            <person name="Zhu D."/>
            <person name="Lee S."/>
            <person name="Bess C."/>
            <person name="Blankenburg K."/>
            <person name="Forbes L."/>
            <person name="Fu Q."/>
            <person name="Gubbala S."/>
            <person name="Hirani K."/>
            <person name="Jayaseelan J.C."/>
            <person name="Lara F."/>
            <person name="Munidasa M."/>
            <person name="Palculict T."/>
            <person name="Patil S."/>
            <person name="Pu L.-L."/>
            <person name="Saada N."/>
            <person name="Tang L."/>
            <person name="Weissenberger G."/>
            <person name="Zhu Y."/>
            <person name="Hemphill L."/>
            <person name="Shang Y."/>
            <person name="Youmans B."/>
            <person name="Ayvaz T."/>
            <person name="Ross M."/>
            <person name="Santibanez J."/>
            <person name="Aqrawi P."/>
            <person name="Gross S."/>
            <person name="Joshi V."/>
            <person name="Fowler G."/>
            <person name="Nazareth L."/>
            <person name="Reid J."/>
            <person name="Worley K."/>
            <person name="Petrosino J."/>
            <person name="Highlander S."/>
            <person name="Gibbs R."/>
            <person name="Gibbs R."/>
        </authorList>
    </citation>
    <scope>NUCLEOTIDE SEQUENCE [LARGE SCALE GENOMIC DNA]</scope>
    <source>
        <strain evidence="2 3">ATCC 11563</strain>
    </source>
</reference>
<keyword evidence="3" id="KW-1185">Reference proteome</keyword>
<evidence type="ECO:0008006" key="4">
    <source>
        <dbReference type="Google" id="ProtNLM"/>
    </source>
</evidence>
<gene>
    <name evidence="2" type="ORF">HMPREF0061_1370</name>
</gene>
<feature type="transmembrane region" description="Helical" evidence="1">
    <location>
        <begin position="30"/>
        <end position="48"/>
    </location>
</feature>
<sequence>MESIVMNMGVCVGVAIGAALGIAIGQIGRWVSVGIAAGLVVWSSADVMRREKQKTIRSKT</sequence>
<comment type="caution">
    <text evidence="2">The sequence shown here is derived from an EMBL/GenBank/DDBJ whole genome shotgun (WGS) entry which is preliminary data.</text>
</comment>
<dbReference type="Proteomes" id="UP000003764">
    <property type="component" value="Unassembled WGS sequence"/>
</dbReference>
<protein>
    <recommendedName>
        <fullName evidence="4">Glycine zipper family protein</fullName>
    </recommendedName>
</protein>
<feature type="transmembrane region" description="Helical" evidence="1">
    <location>
        <begin position="5"/>
        <end position="24"/>
    </location>
</feature>
<evidence type="ECO:0000256" key="1">
    <source>
        <dbReference type="SAM" id="Phobius"/>
    </source>
</evidence>